<keyword evidence="3" id="KW-0804">Transcription</keyword>
<sequence>MAQRKRVTLKDVARETELSISSVSLALRNDSRISEPVRERVKEVAHRLGYQVDLSGAMLRSSKPKIIGIVAQLDQELHNKYVENINRCAQEAGYRTITQNASLFNDYRQGLEALSQLRINTCVAINPVFSGEELPANLTPAVVVGQSALAGADLVRSSNYSGLHELVLHLKSLGHAEITYLDGPKSYSSKIRRQALMRAGEEAGLKVHPILAGNTVDDGFKVVQQLLTDSWSCQKSRNDLTRVALLGVTALACYNDQVAQGAMVALYRAGFSIPADISVSGFDNSLGASSLAFNLTTVDRGAAKVAEHVTSLAIRRASGQVAAAQELTVESSLVIRRSTGTAFFLQN</sequence>
<proteinExistence type="predicted"/>
<dbReference type="EMBL" id="JAKNHJ010000017">
    <property type="protein sequence ID" value="MCG4618501.1"/>
    <property type="molecule type" value="Genomic_DNA"/>
</dbReference>
<dbReference type="SUPFAM" id="SSF47413">
    <property type="entry name" value="lambda repressor-like DNA-binding domains"/>
    <property type="match status" value="1"/>
</dbReference>
<dbReference type="RefSeq" id="WP_238128356.1">
    <property type="nucleotide sequence ID" value="NZ_JAGZVZ010000003.1"/>
</dbReference>
<dbReference type="CDD" id="cd01392">
    <property type="entry name" value="HTH_LacI"/>
    <property type="match status" value="1"/>
</dbReference>
<dbReference type="PANTHER" id="PTHR30146">
    <property type="entry name" value="LACI-RELATED TRANSCRIPTIONAL REPRESSOR"/>
    <property type="match status" value="1"/>
</dbReference>
<dbReference type="AlphaFoldDB" id="A0AAJ1EYN8"/>
<evidence type="ECO:0000313" key="6">
    <source>
        <dbReference type="Proteomes" id="UP001200537"/>
    </source>
</evidence>
<evidence type="ECO:0000256" key="3">
    <source>
        <dbReference type="ARBA" id="ARBA00023163"/>
    </source>
</evidence>
<protein>
    <submittedName>
        <fullName evidence="5">LacI family transcriptional regulator</fullName>
    </submittedName>
</protein>
<evidence type="ECO:0000259" key="4">
    <source>
        <dbReference type="PROSITE" id="PS50932"/>
    </source>
</evidence>
<keyword evidence="2" id="KW-0238">DNA-binding</keyword>
<dbReference type="SUPFAM" id="SSF53822">
    <property type="entry name" value="Periplasmic binding protein-like I"/>
    <property type="match status" value="1"/>
</dbReference>
<evidence type="ECO:0000256" key="1">
    <source>
        <dbReference type="ARBA" id="ARBA00023015"/>
    </source>
</evidence>
<keyword evidence="1" id="KW-0805">Transcription regulation</keyword>
<dbReference type="InterPro" id="IPR046335">
    <property type="entry name" value="LacI/GalR-like_sensor"/>
</dbReference>
<dbReference type="InterPro" id="IPR028082">
    <property type="entry name" value="Peripla_BP_I"/>
</dbReference>
<reference evidence="5" key="1">
    <citation type="submission" date="2022-01" db="EMBL/GenBank/DDBJ databases">
        <title>Collection of gut derived symbiotic bacterial strains cultured from healthy donors.</title>
        <authorList>
            <person name="Lin H."/>
            <person name="Kohout C."/>
            <person name="Waligurski E."/>
            <person name="Pamer E.G."/>
        </authorList>
    </citation>
    <scope>NUCLEOTIDE SEQUENCE</scope>
    <source>
        <strain evidence="5">DFI.7.46</strain>
    </source>
</reference>
<dbReference type="InterPro" id="IPR010982">
    <property type="entry name" value="Lambda_DNA-bd_dom_sf"/>
</dbReference>
<organism evidence="5 6">
    <name type="scientific">Varibaculum cambriense</name>
    <dbReference type="NCBI Taxonomy" id="184870"/>
    <lineage>
        <taxon>Bacteria</taxon>
        <taxon>Bacillati</taxon>
        <taxon>Actinomycetota</taxon>
        <taxon>Actinomycetes</taxon>
        <taxon>Actinomycetales</taxon>
        <taxon>Actinomycetaceae</taxon>
        <taxon>Varibaculum</taxon>
    </lineage>
</organism>
<gene>
    <name evidence="5" type="ORF">L0M99_08375</name>
</gene>
<dbReference type="PANTHER" id="PTHR30146:SF109">
    <property type="entry name" value="HTH-TYPE TRANSCRIPTIONAL REGULATOR GALS"/>
    <property type="match status" value="1"/>
</dbReference>
<dbReference type="Pfam" id="PF13377">
    <property type="entry name" value="Peripla_BP_3"/>
    <property type="match status" value="1"/>
</dbReference>
<dbReference type="Gene3D" id="3.40.50.2300">
    <property type="match status" value="2"/>
</dbReference>
<dbReference type="GO" id="GO:0000976">
    <property type="term" value="F:transcription cis-regulatory region binding"/>
    <property type="evidence" value="ECO:0007669"/>
    <property type="project" value="TreeGrafter"/>
</dbReference>
<dbReference type="Proteomes" id="UP001200537">
    <property type="component" value="Unassembled WGS sequence"/>
</dbReference>
<dbReference type="GO" id="GO:0003700">
    <property type="term" value="F:DNA-binding transcription factor activity"/>
    <property type="evidence" value="ECO:0007669"/>
    <property type="project" value="TreeGrafter"/>
</dbReference>
<dbReference type="Pfam" id="PF00356">
    <property type="entry name" value="LacI"/>
    <property type="match status" value="1"/>
</dbReference>
<dbReference type="InterPro" id="IPR000843">
    <property type="entry name" value="HTH_LacI"/>
</dbReference>
<name>A0AAJ1EYN8_9ACTO</name>
<feature type="domain" description="HTH lacI-type" evidence="4">
    <location>
        <begin position="7"/>
        <end position="61"/>
    </location>
</feature>
<dbReference type="SMART" id="SM00354">
    <property type="entry name" value="HTH_LACI"/>
    <property type="match status" value="1"/>
</dbReference>
<evidence type="ECO:0000256" key="2">
    <source>
        <dbReference type="ARBA" id="ARBA00023125"/>
    </source>
</evidence>
<evidence type="ECO:0000313" key="5">
    <source>
        <dbReference type="EMBL" id="MCG4618501.1"/>
    </source>
</evidence>
<comment type="caution">
    <text evidence="5">The sequence shown here is derived from an EMBL/GenBank/DDBJ whole genome shotgun (WGS) entry which is preliminary data.</text>
</comment>
<dbReference type="Gene3D" id="1.10.260.40">
    <property type="entry name" value="lambda repressor-like DNA-binding domains"/>
    <property type="match status" value="1"/>
</dbReference>
<dbReference type="PROSITE" id="PS50932">
    <property type="entry name" value="HTH_LACI_2"/>
    <property type="match status" value="1"/>
</dbReference>
<accession>A0AAJ1EYN8</accession>